<dbReference type="Proteomes" id="UP001305414">
    <property type="component" value="Unassembled WGS sequence"/>
</dbReference>
<organism evidence="1 2">
    <name type="scientific">Xylaria bambusicola</name>
    <dbReference type="NCBI Taxonomy" id="326684"/>
    <lineage>
        <taxon>Eukaryota</taxon>
        <taxon>Fungi</taxon>
        <taxon>Dikarya</taxon>
        <taxon>Ascomycota</taxon>
        <taxon>Pezizomycotina</taxon>
        <taxon>Sordariomycetes</taxon>
        <taxon>Xylariomycetidae</taxon>
        <taxon>Xylariales</taxon>
        <taxon>Xylariaceae</taxon>
        <taxon>Xylaria</taxon>
    </lineage>
</organism>
<comment type="caution">
    <text evidence="1">The sequence shown here is derived from an EMBL/GenBank/DDBJ whole genome shotgun (WGS) entry which is preliminary data.</text>
</comment>
<accession>A0AAN7V5W8</accession>
<protein>
    <submittedName>
        <fullName evidence="1">Uncharacterized protein</fullName>
    </submittedName>
</protein>
<evidence type="ECO:0000313" key="1">
    <source>
        <dbReference type="EMBL" id="KAK5636994.1"/>
    </source>
</evidence>
<sequence>MQEAKQKQLELLAANVEIHELCCRWLNAIGIPVRDLPSAVTAARTSKSCSVLENGIGILDSDDEYEVYQDDSKPFGSLATPTSVKPHSVDVCDQPPSSLPSTPAPVAPALEQRPFTPERSVEAATGPPREIITTSPMNEITQIPQEAAMGISQEQLEFEAQQARLINELQTAIERGKREELAKKLLALFERDSHSAANVESDQSAHSVNGGAPNLLVTHVEESVSKGEEEIHMEQKRAEIVNIKEVQENLENAVLDEGRKTEPSSDDRHRLICVVSVAKTELDVLCNITGSVTECHSIGLHIAKVEVIGVA</sequence>
<dbReference type="AlphaFoldDB" id="A0AAN7V5W8"/>
<gene>
    <name evidence="1" type="ORF">RRF57_012706</name>
</gene>
<keyword evidence="2" id="KW-1185">Reference proteome</keyword>
<dbReference type="EMBL" id="JAWHQM010000087">
    <property type="protein sequence ID" value="KAK5636994.1"/>
    <property type="molecule type" value="Genomic_DNA"/>
</dbReference>
<reference evidence="1 2" key="1">
    <citation type="submission" date="2023-10" db="EMBL/GenBank/DDBJ databases">
        <title>Draft genome sequence of Xylaria bambusicola isolate GMP-LS, the root and basal stem rot pathogen of sugarcane in Indonesia.</title>
        <authorList>
            <person name="Selvaraj P."/>
            <person name="Muralishankar V."/>
            <person name="Muruganantham S."/>
            <person name="Sp S."/>
            <person name="Haryani S."/>
            <person name="Lau K.J.X."/>
            <person name="Naqvi N.I."/>
        </authorList>
    </citation>
    <scope>NUCLEOTIDE SEQUENCE [LARGE SCALE GENOMIC DNA]</scope>
    <source>
        <strain evidence="1">GMP-LS</strain>
    </source>
</reference>
<name>A0AAN7V5W8_9PEZI</name>
<proteinExistence type="predicted"/>
<evidence type="ECO:0000313" key="2">
    <source>
        <dbReference type="Proteomes" id="UP001305414"/>
    </source>
</evidence>